<dbReference type="OMA" id="VEPRYID"/>
<proteinExistence type="predicted"/>
<keyword evidence="3" id="KW-1185">Reference proteome</keyword>
<feature type="compositionally biased region" description="Basic and acidic residues" evidence="1">
    <location>
        <begin position="107"/>
        <end position="119"/>
    </location>
</feature>
<dbReference type="RefSeq" id="XP_009043788.1">
    <property type="nucleotide sequence ID" value="XM_009045540.1"/>
</dbReference>
<evidence type="ECO:0000313" key="2">
    <source>
        <dbReference type="EMBL" id="ESP05243.1"/>
    </source>
</evidence>
<dbReference type="CTD" id="20247469"/>
<feature type="region of interest" description="Disordered" evidence="1">
    <location>
        <begin position="106"/>
        <end position="129"/>
    </location>
</feature>
<protein>
    <submittedName>
        <fullName evidence="2">Uncharacterized protein</fullName>
    </submittedName>
</protein>
<organism evidence="2 3">
    <name type="scientific">Lottia gigantea</name>
    <name type="common">Giant owl limpet</name>
    <dbReference type="NCBI Taxonomy" id="225164"/>
    <lineage>
        <taxon>Eukaryota</taxon>
        <taxon>Metazoa</taxon>
        <taxon>Spiralia</taxon>
        <taxon>Lophotrochozoa</taxon>
        <taxon>Mollusca</taxon>
        <taxon>Gastropoda</taxon>
        <taxon>Patellogastropoda</taxon>
        <taxon>Lottioidea</taxon>
        <taxon>Lottiidae</taxon>
        <taxon>Lottia</taxon>
    </lineage>
</organism>
<dbReference type="HOGENOM" id="CLU_909966_0_0_1"/>
<reference evidence="2 3" key="1">
    <citation type="journal article" date="2013" name="Nature">
        <title>Insights into bilaterian evolution from three spiralian genomes.</title>
        <authorList>
            <person name="Simakov O."/>
            <person name="Marletaz F."/>
            <person name="Cho S.J."/>
            <person name="Edsinger-Gonzales E."/>
            <person name="Havlak P."/>
            <person name="Hellsten U."/>
            <person name="Kuo D.H."/>
            <person name="Larsson T."/>
            <person name="Lv J."/>
            <person name="Arendt D."/>
            <person name="Savage R."/>
            <person name="Osoegawa K."/>
            <person name="de Jong P."/>
            <person name="Grimwood J."/>
            <person name="Chapman J.A."/>
            <person name="Shapiro H."/>
            <person name="Aerts A."/>
            <person name="Otillar R.P."/>
            <person name="Terry A.Y."/>
            <person name="Boore J.L."/>
            <person name="Grigoriev I.V."/>
            <person name="Lindberg D.R."/>
            <person name="Seaver E.C."/>
            <person name="Weisblat D.A."/>
            <person name="Putnam N.H."/>
            <person name="Rokhsar D.S."/>
        </authorList>
    </citation>
    <scope>NUCLEOTIDE SEQUENCE [LARGE SCALE GENOMIC DNA]</scope>
</reference>
<feature type="compositionally biased region" description="Basic residues" evidence="1">
    <location>
        <begin position="294"/>
        <end position="306"/>
    </location>
</feature>
<evidence type="ECO:0000256" key="1">
    <source>
        <dbReference type="SAM" id="MobiDB-lite"/>
    </source>
</evidence>
<feature type="compositionally biased region" description="Polar residues" evidence="1">
    <location>
        <begin position="206"/>
        <end position="232"/>
    </location>
</feature>
<dbReference type="AlphaFoldDB" id="V4B469"/>
<sequence>MYPDASMTIVSLSRPKTVGYRDNQPKLLRHSSLRNIYGRKCPITLLGEKEYLGFKQSRPYSAATFFSSSSSPSVPYSTADILYNGETTRSSITDDYSPNDLVYSDKVSGRLKENNDNRRPNSRNTSRRSISLEKVSINGDREDLQPIKTTTISKQNHFRPTGIRQSYLRGEQFYSNNNSPSKTGSNSSTGNGGVQKDDLVAMGTLWNPNAPRSNGVAVSNSKQYPNSGSNNLPPRRGGPSTSRFAMGAGSSRQPARDVEPKYTDPAIGATNSFQQRLIDLSALEADTVRWERSKKVKKKPKQDRDS</sequence>
<dbReference type="GeneID" id="20247469"/>
<gene>
    <name evidence="2" type="ORF">LOTGIDRAFT_227898</name>
</gene>
<dbReference type="KEGG" id="lgi:LOTGIDRAFT_227898"/>
<evidence type="ECO:0000313" key="3">
    <source>
        <dbReference type="Proteomes" id="UP000030746"/>
    </source>
</evidence>
<name>V4B469_LOTGI</name>
<dbReference type="Proteomes" id="UP000030746">
    <property type="component" value="Unassembled WGS sequence"/>
</dbReference>
<dbReference type="EMBL" id="KB199650">
    <property type="protein sequence ID" value="ESP05243.1"/>
    <property type="molecule type" value="Genomic_DNA"/>
</dbReference>
<dbReference type="OrthoDB" id="9888309at2759"/>
<feature type="region of interest" description="Disordered" evidence="1">
    <location>
        <begin position="141"/>
        <end position="161"/>
    </location>
</feature>
<feature type="compositionally biased region" description="Low complexity" evidence="1">
    <location>
        <begin position="175"/>
        <end position="189"/>
    </location>
</feature>
<feature type="region of interest" description="Disordered" evidence="1">
    <location>
        <begin position="284"/>
        <end position="306"/>
    </location>
</feature>
<feature type="region of interest" description="Disordered" evidence="1">
    <location>
        <begin position="173"/>
        <end position="272"/>
    </location>
</feature>
<accession>V4B469</accession>